<gene>
    <name evidence="1" type="ORF">C9J27_09635</name>
</gene>
<reference evidence="1 2" key="1">
    <citation type="submission" date="2018-01" db="EMBL/GenBank/DDBJ databases">
        <title>Whole genome sequencing of Histamine producing bacteria.</title>
        <authorList>
            <person name="Butler K."/>
        </authorList>
    </citation>
    <scope>NUCLEOTIDE SEQUENCE [LARGE SCALE GENOMIC DNA]</scope>
    <source>
        <strain evidence="1 2">FS-7.2</strain>
    </source>
</reference>
<dbReference type="AlphaFoldDB" id="A0A2T3KIX8"/>
<protein>
    <submittedName>
        <fullName evidence="1">Uncharacterized protein</fullName>
    </submittedName>
</protein>
<organism evidence="1 2">
    <name type="scientific">Photobacterium kishitanii</name>
    <dbReference type="NCBI Taxonomy" id="318456"/>
    <lineage>
        <taxon>Bacteria</taxon>
        <taxon>Pseudomonadati</taxon>
        <taxon>Pseudomonadota</taxon>
        <taxon>Gammaproteobacteria</taxon>
        <taxon>Vibrionales</taxon>
        <taxon>Vibrionaceae</taxon>
        <taxon>Photobacterium</taxon>
    </lineage>
</organism>
<dbReference type="Proteomes" id="UP000241426">
    <property type="component" value="Unassembled WGS sequence"/>
</dbReference>
<accession>A0A2T3KIX8</accession>
<name>A0A2T3KIX8_9GAMM</name>
<comment type="caution">
    <text evidence="1">The sequence shown here is derived from an EMBL/GenBank/DDBJ whole genome shotgun (WGS) entry which is preliminary data.</text>
</comment>
<evidence type="ECO:0000313" key="1">
    <source>
        <dbReference type="EMBL" id="PSU99219.1"/>
    </source>
</evidence>
<dbReference type="EMBL" id="PYNF01000006">
    <property type="protein sequence ID" value="PSU99219.1"/>
    <property type="molecule type" value="Genomic_DNA"/>
</dbReference>
<sequence length="86" mass="9881">MNNITASDLNIFNFISTDFSDTSIHSANSAWRSYTIQEADRSVNITRDLISKKFHKSDDYFNGINKEYCSDDGNNWTPTNNINNCF</sequence>
<evidence type="ECO:0000313" key="2">
    <source>
        <dbReference type="Proteomes" id="UP000241426"/>
    </source>
</evidence>
<proteinExistence type="predicted"/>
<dbReference type="RefSeq" id="WP_107289564.1">
    <property type="nucleotide sequence ID" value="NZ_PYNF01000006.1"/>
</dbReference>